<dbReference type="InterPro" id="IPR008979">
    <property type="entry name" value="Galactose-bd-like_sf"/>
</dbReference>
<keyword evidence="1" id="KW-0808">Transferase</keyword>
<protein>
    <submittedName>
        <fullName evidence="7">Histidine kinase</fullName>
    </submittedName>
</protein>
<dbReference type="InterPro" id="IPR011623">
    <property type="entry name" value="7TMR_DISM_rcpt_extracell_dom1"/>
</dbReference>
<keyword evidence="3" id="KW-0902">Two-component regulatory system</keyword>
<proteinExistence type="predicted"/>
<comment type="caution">
    <text evidence="7">The sequence shown here is derived from an EMBL/GenBank/DDBJ whole genome shotgun (WGS) entry which is preliminary data.</text>
</comment>
<evidence type="ECO:0000313" key="7">
    <source>
        <dbReference type="EMBL" id="RTQ37581.1"/>
    </source>
</evidence>
<feature type="transmembrane region" description="Helical" evidence="5">
    <location>
        <begin position="232"/>
        <end position="250"/>
    </location>
</feature>
<dbReference type="Gene3D" id="3.30.565.10">
    <property type="entry name" value="Histidine kinase-like ATPase, C-terminal domain"/>
    <property type="match status" value="1"/>
</dbReference>
<keyword evidence="5" id="KW-1133">Transmembrane helix</keyword>
<gene>
    <name evidence="7" type="ORF">EJP69_07620</name>
</gene>
<dbReference type="Pfam" id="PF07695">
    <property type="entry name" value="7TMR-DISM_7TM"/>
    <property type="match status" value="1"/>
</dbReference>
<evidence type="ECO:0000313" key="8">
    <source>
        <dbReference type="Proteomes" id="UP000267418"/>
    </source>
</evidence>
<evidence type="ECO:0000259" key="6">
    <source>
        <dbReference type="PROSITE" id="PS50109"/>
    </source>
</evidence>
<keyword evidence="5" id="KW-0812">Transmembrane</keyword>
<evidence type="ECO:0000256" key="5">
    <source>
        <dbReference type="SAM" id="Phobius"/>
    </source>
</evidence>
<reference evidence="7 8" key="1">
    <citation type="submission" date="2018-12" db="EMBL/GenBank/DDBJ databases">
        <title>The genome of Variovorax gossypii DSM 100435.</title>
        <authorList>
            <person name="Gao J."/>
            <person name="Sun J."/>
        </authorList>
    </citation>
    <scope>NUCLEOTIDE SEQUENCE [LARGE SCALE GENOMIC DNA]</scope>
    <source>
        <strain evidence="7 8">DSM 100435</strain>
    </source>
</reference>
<dbReference type="PANTHER" id="PTHR24421:SF58">
    <property type="entry name" value="SIGNAL TRANSDUCTION HISTIDINE-PROTEIN KINASE_PHOSPHATASE UHPB"/>
    <property type="match status" value="1"/>
</dbReference>
<dbReference type="InterPro" id="IPR050482">
    <property type="entry name" value="Sensor_HK_TwoCompSys"/>
</dbReference>
<evidence type="ECO:0000256" key="1">
    <source>
        <dbReference type="ARBA" id="ARBA00022679"/>
    </source>
</evidence>
<dbReference type="GO" id="GO:0000160">
    <property type="term" value="P:phosphorelay signal transduction system"/>
    <property type="evidence" value="ECO:0007669"/>
    <property type="project" value="UniProtKB-KW"/>
</dbReference>
<feature type="transmembrane region" description="Helical" evidence="5">
    <location>
        <begin position="384"/>
        <end position="402"/>
    </location>
</feature>
<feature type="transmembrane region" description="Helical" evidence="5">
    <location>
        <begin position="322"/>
        <end position="341"/>
    </location>
</feature>
<keyword evidence="8" id="KW-1185">Reference proteome</keyword>
<evidence type="ECO:0000256" key="4">
    <source>
        <dbReference type="SAM" id="Coils"/>
    </source>
</evidence>
<keyword evidence="4" id="KW-0175">Coiled coil</keyword>
<dbReference type="CDD" id="cd16917">
    <property type="entry name" value="HATPase_UhpB-NarQ-NarX-like"/>
    <property type="match status" value="1"/>
</dbReference>
<dbReference type="SUPFAM" id="SSF49785">
    <property type="entry name" value="Galactose-binding domain-like"/>
    <property type="match status" value="1"/>
</dbReference>
<feature type="transmembrane region" description="Helical" evidence="5">
    <location>
        <begin position="293"/>
        <end position="310"/>
    </location>
</feature>
<feature type="transmembrane region" description="Helical" evidence="5">
    <location>
        <begin position="262"/>
        <end position="281"/>
    </location>
</feature>
<dbReference type="SUPFAM" id="SSF55874">
    <property type="entry name" value="ATPase domain of HSP90 chaperone/DNA topoisomerase II/histidine kinase"/>
    <property type="match status" value="1"/>
</dbReference>
<dbReference type="PANTHER" id="PTHR24421">
    <property type="entry name" value="NITRATE/NITRITE SENSOR PROTEIN NARX-RELATED"/>
    <property type="match status" value="1"/>
</dbReference>
<dbReference type="SMART" id="SM00387">
    <property type="entry name" value="HATPase_c"/>
    <property type="match status" value="1"/>
</dbReference>
<dbReference type="AlphaFoldDB" id="A0A3S0K0E1"/>
<evidence type="ECO:0000256" key="2">
    <source>
        <dbReference type="ARBA" id="ARBA00022777"/>
    </source>
</evidence>
<feature type="domain" description="Histidine kinase" evidence="6">
    <location>
        <begin position="549"/>
        <end position="635"/>
    </location>
</feature>
<sequence>MPHQEHLPQARRQLAHRSRLRSAKAWLAALTGAIVLLLLAACPALARATATAAPELRVEAVRGAGWNDTAPPAEGWTPVTLPDSWATRWPGFDGVVWYRLTWEQPEQVHEAGLLLNYLNMAGEVSLNGTTISRDESLVEPLTRAWNTPRYWLLAPPLLKPGTNTLLVRVSGLAPYQAGLGPVEIGEPAAIQSRFERERLVRRDLQVLGLAVSAAVSAFFAAWWWLRRRETAYGWFAVMSVLWLLFAYNQIATSPWPFGSNHHWQALNTSLLLVFSVSYLLFVLRYCGRRLPRLEGAAALVALAGVLDLWLAPEPSLAVHRAIWTLVGGLTVIVVNSCALVYGWRHRGSSVRSIAPFMAISAVTGAHDLLVFTQVIDSNIYYTNMSSYVLLLGMALTQAARFAQSLRRIENFNTELIEEVNAAKAELAATLAQQHALELAHARIGERVNLVSDLHDGLGGMLVGSIATLERKPENLSAPELLAMLKRLRDDLRLIIDATGRDDGARALGELLVPLRHRSSELLDANGIDCRWQVSGIETLELPPSQSLDLMRFLQEALTNVLKHSSSRRVDVTVARAGAELQLSVRDDGRGFAVEDQTAGAGLRSLRTRARRLGAELHLQSRPGETRVALRMPLAG</sequence>
<dbReference type="OrthoDB" id="8697484at2"/>
<name>A0A3S0K0E1_9BURK</name>
<dbReference type="InterPro" id="IPR005467">
    <property type="entry name" value="His_kinase_dom"/>
</dbReference>
<dbReference type="Proteomes" id="UP000267418">
    <property type="component" value="Unassembled WGS sequence"/>
</dbReference>
<keyword evidence="2 7" id="KW-0418">Kinase</keyword>
<dbReference type="Gene3D" id="2.60.120.260">
    <property type="entry name" value="Galactose-binding domain-like"/>
    <property type="match status" value="1"/>
</dbReference>
<dbReference type="GO" id="GO:0016301">
    <property type="term" value="F:kinase activity"/>
    <property type="evidence" value="ECO:0007669"/>
    <property type="project" value="UniProtKB-KW"/>
</dbReference>
<feature type="transmembrane region" description="Helical" evidence="5">
    <location>
        <begin position="206"/>
        <end position="225"/>
    </location>
</feature>
<dbReference type="Pfam" id="PF02518">
    <property type="entry name" value="HATPase_c"/>
    <property type="match status" value="1"/>
</dbReference>
<dbReference type="EMBL" id="RXOE01000001">
    <property type="protein sequence ID" value="RTQ37581.1"/>
    <property type="molecule type" value="Genomic_DNA"/>
</dbReference>
<feature type="coiled-coil region" evidence="4">
    <location>
        <begin position="405"/>
        <end position="432"/>
    </location>
</feature>
<dbReference type="InterPro" id="IPR036890">
    <property type="entry name" value="HATPase_C_sf"/>
</dbReference>
<dbReference type="InterPro" id="IPR003594">
    <property type="entry name" value="HATPase_dom"/>
</dbReference>
<dbReference type="PROSITE" id="PS50109">
    <property type="entry name" value="HIS_KIN"/>
    <property type="match status" value="1"/>
</dbReference>
<organism evidence="7 8">
    <name type="scientific">Variovorax gossypii</name>
    <dbReference type="NCBI Taxonomy" id="1679495"/>
    <lineage>
        <taxon>Bacteria</taxon>
        <taxon>Pseudomonadati</taxon>
        <taxon>Pseudomonadota</taxon>
        <taxon>Betaproteobacteria</taxon>
        <taxon>Burkholderiales</taxon>
        <taxon>Comamonadaceae</taxon>
        <taxon>Variovorax</taxon>
    </lineage>
</organism>
<keyword evidence="5" id="KW-0472">Membrane</keyword>
<accession>A0A3S0K0E1</accession>
<evidence type="ECO:0000256" key="3">
    <source>
        <dbReference type="ARBA" id="ARBA00023012"/>
    </source>
</evidence>